<proteinExistence type="predicted"/>
<name>A0AA46NFV6_9GAMM</name>
<evidence type="ECO:0000313" key="2">
    <source>
        <dbReference type="Proteomes" id="UP001164064"/>
    </source>
</evidence>
<gene>
    <name evidence="1" type="ORF">LSO60_01845</name>
</gene>
<protein>
    <submittedName>
        <fullName evidence="1">Uncharacterized protein</fullName>
    </submittedName>
</protein>
<dbReference type="Proteomes" id="UP001164064">
    <property type="component" value="Chromosome"/>
</dbReference>
<evidence type="ECO:0000313" key="1">
    <source>
        <dbReference type="EMBL" id="UYF72055.1"/>
    </source>
</evidence>
<dbReference type="EMBL" id="CP089051">
    <property type="protein sequence ID" value="UYF72055.1"/>
    <property type="molecule type" value="Genomic_DNA"/>
</dbReference>
<dbReference type="RefSeq" id="WP_151721665.1">
    <property type="nucleotide sequence ID" value="NZ_BKGH01000145.1"/>
</dbReference>
<organism evidence="1 2">
    <name type="scientific">Acinetobacter ursingii</name>
    <dbReference type="NCBI Taxonomy" id="108980"/>
    <lineage>
        <taxon>Bacteria</taxon>
        <taxon>Pseudomonadati</taxon>
        <taxon>Pseudomonadota</taxon>
        <taxon>Gammaproteobacteria</taxon>
        <taxon>Moraxellales</taxon>
        <taxon>Moraxellaceae</taxon>
        <taxon>Acinetobacter</taxon>
    </lineage>
</organism>
<sequence length="65" mass="7490">MDEATITKVREAAWNKGFAFGKYTQDIPLTQDVIELMENSNELIRLFIEQFKRGAQAGQLETLRN</sequence>
<accession>A0AA46NFV6</accession>
<reference evidence="1" key="1">
    <citation type="journal article" date="2022" name="J Glob Antimicrob Resist">
        <title>Comparative analysis of IMP-4- and OXA-58-containing plasmids of three carbapenemase-producing Acinetobacter ursingii strains in the Netherlands.</title>
        <authorList>
            <person name="Hendrickx A.P.A."/>
            <person name="Schade R.P."/>
            <person name="Landman F."/>
            <person name="Bosch T."/>
            <person name="Schouls L.M."/>
            <person name="van Dijk K."/>
        </authorList>
    </citation>
    <scope>NUCLEOTIDE SEQUENCE</scope>
    <source>
        <strain evidence="1">RIVM_C010559</strain>
    </source>
</reference>
<dbReference type="AlphaFoldDB" id="A0AA46NFV6"/>